<keyword evidence="2" id="KW-0732">Signal</keyword>
<evidence type="ECO:0000256" key="1">
    <source>
        <dbReference type="SAM" id="MobiDB-lite"/>
    </source>
</evidence>
<reference evidence="3" key="2">
    <citation type="submission" date="2020-09" db="EMBL/GenBank/DDBJ databases">
        <authorList>
            <person name="Sun Q."/>
            <person name="Zhou Y."/>
        </authorList>
    </citation>
    <scope>NUCLEOTIDE SEQUENCE</scope>
    <source>
        <strain evidence="3">CGMCC 1.12919</strain>
    </source>
</reference>
<comment type="caution">
    <text evidence="3">The sequence shown here is derived from an EMBL/GenBank/DDBJ whole genome shotgun (WGS) entry which is preliminary data.</text>
</comment>
<feature type="region of interest" description="Disordered" evidence="1">
    <location>
        <begin position="25"/>
        <end position="48"/>
    </location>
</feature>
<dbReference type="EMBL" id="BMGG01000011">
    <property type="protein sequence ID" value="GGC90869.1"/>
    <property type="molecule type" value="Genomic_DNA"/>
</dbReference>
<dbReference type="Proteomes" id="UP000637002">
    <property type="component" value="Unassembled WGS sequence"/>
</dbReference>
<reference evidence="3" key="1">
    <citation type="journal article" date="2014" name="Int. J. Syst. Evol. Microbiol.">
        <title>Complete genome sequence of Corynebacterium casei LMG S-19264T (=DSM 44701T), isolated from a smear-ripened cheese.</title>
        <authorList>
            <consortium name="US DOE Joint Genome Institute (JGI-PGF)"/>
            <person name="Walter F."/>
            <person name="Albersmeier A."/>
            <person name="Kalinowski J."/>
            <person name="Ruckert C."/>
        </authorList>
    </citation>
    <scope>NUCLEOTIDE SEQUENCE</scope>
    <source>
        <strain evidence="3">CGMCC 1.12919</strain>
    </source>
</reference>
<keyword evidence="4" id="KW-1185">Reference proteome</keyword>
<dbReference type="PROSITE" id="PS51257">
    <property type="entry name" value="PROKAR_LIPOPROTEIN"/>
    <property type="match status" value="1"/>
</dbReference>
<organism evidence="3 4">
    <name type="scientific">Chelatococcus reniformis</name>
    <dbReference type="NCBI Taxonomy" id="1494448"/>
    <lineage>
        <taxon>Bacteria</taxon>
        <taxon>Pseudomonadati</taxon>
        <taxon>Pseudomonadota</taxon>
        <taxon>Alphaproteobacteria</taxon>
        <taxon>Hyphomicrobiales</taxon>
        <taxon>Chelatococcaceae</taxon>
        <taxon>Chelatococcus</taxon>
    </lineage>
</organism>
<feature type="signal peptide" evidence="2">
    <location>
        <begin position="1"/>
        <end position="17"/>
    </location>
</feature>
<dbReference type="RefSeq" id="WP_188612444.1">
    <property type="nucleotide sequence ID" value="NZ_BMGG01000011.1"/>
</dbReference>
<proteinExistence type="predicted"/>
<dbReference type="AlphaFoldDB" id="A0A916XNU4"/>
<gene>
    <name evidence="3" type="ORF">GCM10010994_55830</name>
</gene>
<protein>
    <recommendedName>
        <fullName evidence="5">Lipoprotein</fullName>
    </recommendedName>
</protein>
<evidence type="ECO:0000313" key="4">
    <source>
        <dbReference type="Proteomes" id="UP000637002"/>
    </source>
</evidence>
<evidence type="ECO:0008006" key="5">
    <source>
        <dbReference type="Google" id="ProtNLM"/>
    </source>
</evidence>
<evidence type="ECO:0000256" key="2">
    <source>
        <dbReference type="SAM" id="SignalP"/>
    </source>
</evidence>
<feature type="chain" id="PRO_5036906052" description="Lipoprotein" evidence="2">
    <location>
        <begin position="18"/>
        <end position="110"/>
    </location>
</feature>
<evidence type="ECO:0000313" key="3">
    <source>
        <dbReference type="EMBL" id="GGC90869.1"/>
    </source>
</evidence>
<accession>A0A916XNU4</accession>
<name>A0A916XNU4_9HYPH</name>
<sequence length="110" mass="11278">MKISPLPLAALLLLAVAGGCTTSGDGTVPKPAPAAADAEPDSDPGPGVCGEQIAAFRRVLKQDISMGFLGKDVLAAVTPKVERAAEACRAGKDAEAQRLLANAKKRHGYR</sequence>